<evidence type="ECO:0000313" key="1">
    <source>
        <dbReference type="EMBL" id="SKA82631.1"/>
    </source>
</evidence>
<protein>
    <submittedName>
        <fullName evidence="1">Uncharacterized protein</fullName>
    </submittedName>
</protein>
<evidence type="ECO:0000313" key="2">
    <source>
        <dbReference type="Proteomes" id="UP000190774"/>
    </source>
</evidence>
<organism evidence="1 2">
    <name type="scientific">Prosthecobacter debontii</name>
    <dbReference type="NCBI Taxonomy" id="48467"/>
    <lineage>
        <taxon>Bacteria</taxon>
        <taxon>Pseudomonadati</taxon>
        <taxon>Verrucomicrobiota</taxon>
        <taxon>Verrucomicrobiia</taxon>
        <taxon>Verrucomicrobiales</taxon>
        <taxon>Verrucomicrobiaceae</taxon>
        <taxon>Prosthecobacter</taxon>
    </lineage>
</organism>
<name>A0A1T4X188_9BACT</name>
<accession>A0A1T4X188</accession>
<gene>
    <name evidence="1" type="ORF">SAMN02745166_00939</name>
</gene>
<dbReference type="Proteomes" id="UP000190774">
    <property type="component" value="Unassembled WGS sequence"/>
</dbReference>
<keyword evidence="2" id="KW-1185">Reference proteome</keyword>
<reference evidence="2" key="1">
    <citation type="submission" date="2017-02" db="EMBL/GenBank/DDBJ databases">
        <authorList>
            <person name="Varghese N."/>
            <person name="Submissions S."/>
        </authorList>
    </citation>
    <scope>NUCLEOTIDE SEQUENCE [LARGE SCALE GENOMIC DNA]</scope>
    <source>
        <strain evidence="2">ATCC 700200</strain>
    </source>
</reference>
<proteinExistence type="predicted"/>
<dbReference type="EMBL" id="FUYE01000002">
    <property type="protein sequence ID" value="SKA82631.1"/>
    <property type="molecule type" value="Genomic_DNA"/>
</dbReference>
<dbReference type="AlphaFoldDB" id="A0A1T4X188"/>
<sequence>MIAPGALSVKQPFNPSESLIEVRSLPFCRLHLPPHRKACHYLIEKAGSQVYLPKKVMLLRSSVTTATAEDHDVLRLELHFEVLSS</sequence>
<dbReference type="STRING" id="48467.SAMN02745166_00939"/>